<accession>A0A1G2AWX5</accession>
<sequence length="180" mass="20456">MHPFNLLPPTQKTLLRWQALNRQIWAIGLYVLVFVLFSWALLMLGASMLREYNSSLSAAQLITPAENQKVSLRDINDLNQMITILNNKQPFSYVWTGLLLDLARLTPGNVHLVSFNADTETKEVVFTGIADTREDLLLFQKQIETSEYFSAIDIPPDSLTQPKDIPFSLQATFALPPYEK</sequence>
<evidence type="ECO:0000256" key="1">
    <source>
        <dbReference type="SAM" id="Phobius"/>
    </source>
</evidence>
<comment type="caution">
    <text evidence="2">The sequence shown here is derived from an EMBL/GenBank/DDBJ whole genome shotgun (WGS) entry which is preliminary data.</text>
</comment>
<protein>
    <recommendedName>
        <fullName evidence="4">PilN domain-containing protein</fullName>
    </recommendedName>
</protein>
<reference evidence="2 3" key="1">
    <citation type="journal article" date="2016" name="Nat. Commun.">
        <title>Thousands of microbial genomes shed light on interconnected biogeochemical processes in an aquifer system.</title>
        <authorList>
            <person name="Anantharaman K."/>
            <person name="Brown C.T."/>
            <person name="Hug L.A."/>
            <person name="Sharon I."/>
            <person name="Castelle C.J."/>
            <person name="Probst A.J."/>
            <person name="Thomas B.C."/>
            <person name="Singh A."/>
            <person name="Wilkins M.J."/>
            <person name="Karaoz U."/>
            <person name="Brodie E.L."/>
            <person name="Williams K.H."/>
            <person name="Hubbard S.S."/>
            <person name="Banfield J.F."/>
        </authorList>
    </citation>
    <scope>NUCLEOTIDE SEQUENCE [LARGE SCALE GENOMIC DNA]</scope>
</reference>
<evidence type="ECO:0008006" key="4">
    <source>
        <dbReference type="Google" id="ProtNLM"/>
    </source>
</evidence>
<name>A0A1G2AWX5_9BACT</name>
<dbReference type="InterPro" id="IPR007813">
    <property type="entry name" value="PilN"/>
</dbReference>
<feature type="transmembrane region" description="Helical" evidence="1">
    <location>
        <begin position="24"/>
        <end position="44"/>
    </location>
</feature>
<evidence type="ECO:0000313" key="2">
    <source>
        <dbReference type="EMBL" id="OGY81413.1"/>
    </source>
</evidence>
<keyword evidence="1" id="KW-0812">Transmembrane</keyword>
<proteinExistence type="predicted"/>
<dbReference type="Pfam" id="PF05137">
    <property type="entry name" value="PilN"/>
    <property type="match status" value="1"/>
</dbReference>
<gene>
    <name evidence="2" type="ORF">A3F54_02075</name>
</gene>
<dbReference type="Proteomes" id="UP000176952">
    <property type="component" value="Unassembled WGS sequence"/>
</dbReference>
<organism evidence="2 3">
    <name type="scientific">Candidatus Kerfeldbacteria bacterium RIFCSPHIGHO2_12_FULL_48_17</name>
    <dbReference type="NCBI Taxonomy" id="1798542"/>
    <lineage>
        <taxon>Bacteria</taxon>
        <taxon>Candidatus Kerfeldiibacteriota</taxon>
    </lineage>
</organism>
<dbReference type="EMBL" id="MHKD01000044">
    <property type="protein sequence ID" value="OGY81413.1"/>
    <property type="molecule type" value="Genomic_DNA"/>
</dbReference>
<evidence type="ECO:0000313" key="3">
    <source>
        <dbReference type="Proteomes" id="UP000176952"/>
    </source>
</evidence>
<keyword evidence="1" id="KW-1133">Transmembrane helix</keyword>
<dbReference type="AlphaFoldDB" id="A0A1G2AWX5"/>
<dbReference type="STRING" id="1798542.A3F54_02075"/>
<keyword evidence="1" id="KW-0472">Membrane</keyword>